<accession>A0A0A8ZGN0</accession>
<dbReference type="AlphaFoldDB" id="A0A0A8ZGN0"/>
<proteinExistence type="predicted"/>
<sequence length="19" mass="1944">MVAASSCAPPRSCRAARLP</sequence>
<name>A0A0A8ZGN0_ARUDO</name>
<dbReference type="EMBL" id="GBRH01261052">
    <property type="protein sequence ID" value="JAD36843.1"/>
    <property type="molecule type" value="Transcribed_RNA"/>
</dbReference>
<evidence type="ECO:0000313" key="1">
    <source>
        <dbReference type="EMBL" id="JAD36843.1"/>
    </source>
</evidence>
<organism evidence="1">
    <name type="scientific">Arundo donax</name>
    <name type="common">Giant reed</name>
    <name type="synonym">Donax arundinaceus</name>
    <dbReference type="NCBI Taxonomy" id="35708"/>
    <lineage>
        <taxon>Eukaryota</taxon>
        <taxon>Viridiplantae</taxon>
        <taxon>Streptophyta</taxon>
        <taxon>Embryophyta</taxon>
        <taxon>Tracheophyta</taxon>
        <taxon>Spermatophyta</taxon>
        <taxon>Magnoliopsida</taxon>
        <taxon>Liliopsida</taxon>
        <taxon>Poales</taxon>
        <taxon>Poaceae</taxon>
        <taxon>PACMAD clade</taxon>
        <taxon>Arundinoideae</taxon>
        <taxon>Arundineae</taxon>
        <taxon>Arundo</taxon>
    </lineage>
</organism>
<reference evidence="1" key="2">
    <citation type="journal article" date="2015" name="Data Brief">
        <title>Shoot transcriptome of the giant reed, Arundo donax.</title>
        <authorList>
            <person name="Barrero R.A."/>
            <person name="Guerrero F.D."/>
            <person name="Moolhuijzen P."/>
            <person name="Goolsby J.A."/>
            <person name="Tidwell J."/>
            <person name="Bellgard S.E."/>
            <person name="Bellgard M.I."/>
        </authorList>
    </citation>
    <scope>NUCLEOTIDE SEQUENCE</scope>
    <source>
        <tissue evidence="1">Shoot tissue taken approximately 20 cm above the soil surface</tissue>
    </source>
</reference>
<reference evidence="1" key="1">
    <citation type="submission" date="2014-09" db="EMBL/GenBank/DDBJ databases">
        <authorList>
            <person name="Magalhaes I.L.F."/>
            <person name="Oliveira U."/>
            <person name="Santos F.R."/>
            <person name="Vidigal T.H.D.A."/>
            <person name="Brescovit A.D."/>
            <person name="Santos A.J."/>
        </authorList>
    </citation>
    <scope>NUCLEOTIDE SEQUENCE</scope>
    <source>
        <tissue evidence="1">Shoot tissue taken approximately 20 cm above the soil surface</tissue>
    </source>
</reference>
<protein>
    <submittedName>
        <fullName evidence="1">Uncharacterized protein</fullName>
    </submittedName>
</protein>